<dbReference type="RefSeq" id="WP_010408292.1">
    <property type="nucleotide sequence ID" value="NZ_JAWXXV010000001.1"/>
</dbReference>
<dbReference type="Gene3D" id="1.10.287.470">
    <property type="entry name" value="Helix hairpin bin"/>
    <property type="match status" value="1"/>
</dbReference>
<comment type="subcellular location">
    <subcellularLocation>
        <location evidence="1">Cell envelope</location>
    </subcellularLocation>
</comment>
<dbReference type="InterPro" id="IPR006143">
    <property type="entry name" value="RND_pump_MFP"/>
</dbReference>
<dbReference type="NCBIfam" id="TIGR01730">
    <property type="entry name" value="RND_mfp"/>
    <property type="match status" value="1"/>
</dbReference>
<gene>
    <name evidence="7" type="ORF">SIL82_13960</name>
</gene>
<evidence type="ECO:0000259" key="4">
    <source>
        <dbReference type="Pfam" id="PF25917"/>
    </source>
</evidence>
<protein>
    <submittedName>
        <fullName evidence="7">Efflux RND transporter periplasmic adaptor subunit</fullName>
    </submittedName>
</protein>
<dbReference type="Proteomes" id="UP001279660">
    <property type="component" value="Unassembled WGS sequence"/>
</dbReference>
<evidence type="ECO:0000256" key="2">
    <source>
        <dbReference type="ARBA" id="ARBA00009477"/>
    </source>
</evidence>
<reference evidence="7 8" key="1">
    <citation type="submission" date="2023-11" db="EMBL/GenBank/DDBJ databases">
        <title>MicrobeMod: A computational toolkit for identifying prokaryotic methylation and restriction-modification with nanopore sequencing.</title>
        <authorList>
            <person name="Crits-Christoph A."/>
            <person name="Kang S.C."/>
            <person name="Lee H."/>
            <person name="Ostrov N."/>
        </authorList>
    </citation>
    <scope>NUCLEOTIDE SEQUENCE [LARGE SCALE GENOMIC DNA]</scope>
    <source>
        <strain evidence="7 8">ATCC 14820</strain>
    </source>
</reference>
<name>A0ABU4PQF5_9SPHN</name>
<evidence type="ECO:0000313" key="7">
    <source>
        <dbReference type="EMBL" id="MDX5985358.1"/>
    </source>
</evidence>
<organism evidence="7 8">
    <name type="scientific">Sphingomonas echinoides</name>
    <dbReference type="NCBI Taxonomy" id="59803"/>
    <lineage>
        <taxon>Bacteria</taxon>
        <taxon>Pseudomonadati</taxon>
        <taxon>Pseudomonadota</taxon>
        <taxon>Alphaproteobacteria</taxon>
        <taxon>Sphingomonadales</taxon>
        <taxon>Sphingomonadaceae</taxon>
        <taxon>Sphingomonas</taxon>
    </lineage>
</organism>
<dbReference type="SUPFAM" id="SSF111369">
    <property type="entry name" value="HlyD-like secretion proteins"/>
    <property type="match status" value="1"/>
</dbReference>
<dbReference type="Gene3D" id="2.40.420.20">
    <property type="match status" value="1"/>
</dbReference>
<keyword evidence="8" id="KW-1185">Reference proteome</keyword>
<comment type="similarity">
    <text evidence="2">Belongs to the membrane fusion protein (MFP) (TC 8.A.1) family.</text>
</comment>
<dbReference type="Gene3D" id="2.40.30.170">
    <property type="match status" value="1"/>
</dbReference>
<dbReference type="Pfam" id="PF25967">
    <property type="entry name" value="RND-MFP_C"/>
    <property type="match status" value="1"/>
</dbReference>
<dbReference type="Gene3D" id="2.40.50.100">
    <property type="match status" value="1"/>
</dbReference>
<feature type="domain" description="Multidrug resistance protein MdtA-like C-terminal permuted SH3" evidence="6">
    <location>
        <begin position="327"/>
        <end position="386"/>
    </location>
</feature>
<dbReference type="InterPro" id="IPR058625">
    <property type="entry name" value="MdtA-like_BSH"/>
</dbReference>
<evidence type="ECO:0000313" key="8">
    <source>
        <dbReference type="Proteomes" id="UP001279660"/>
    </source>
</evidence>
<evidence type="ECO:0000259" key="6">
    <source>
        <dbReference type="Pfam" id="PF25967"/>
    </source>
</evidence>
<dbReference type="Pfam" id="PF25944">
    <property type="entry name" value="Beta-barrel_RND"/>
    <property type="match status" value="1"/>
</dbReference>
<dbReference type="InterPro" id="IPR058627">
    <property type="entry name" value="MdtA-like_C"/>
</dbReference>
<dbReference type="InterPro" id="IPR058626">
    <property type="entry name" value="MdtA-like_b-barrel"/>
</dbReference>
<dbReference type="InterPro" id="IPR058624">
    <property type="entry name" value="MdtA-like_HH"/>
</dbReference>
<dbReference type="PANTHER" id="PTHR30158">
    <property type="entry name" value="ACRA/E-RELATED COMPONENT OF DRUG EFFLUX TRANSPORTER"/>
    <property type="match status" value="1"/>
</dbReference>
<proteinExistence type="inferred from homology"/>
<evidence type="ECO:0000256" key="1">
    <source>
        <dbReference type="ARBA" id="ARBA00004196"/>
    </source>
</evidence>
<sequence length="424" mass="44513">MNMIAPIDTTHAVVPDASHPPAKRWTRWQKRSAILVPIAIAGVIGVKLFDHSDAVAAAPPPAPVTIATPLVRQISEWDDYVGRFAPSRSVEVRPRVAGEVTGVHFRDGEVVKQGQLLFTIDSRPFAAALAEARANEASAQSALVLARTDLGRATRLIADDAVSAGEIDALRGKLQAAQAALAAAQARVRARALDVSFTQIRAPISGRISDRRVDPGNQVAGGEGTGGTVLTTINALDPIYFTFDGSEALFLKTQRNRQPGAAAPAVEIQLQDETSHRWKGKLDFTDNGLDTHSGTIRGRAVLPNPGLFLTPGMFGNMRLASAGTKPALLVPDDAVQTDQARKILLTVDANNVVTPKPVTLGAVVDGMRVIRSGIGPKDRIIIKGTQMAMPGAKVAPTVGKIAVLGGADAPTAQPIAGEATLSGR</sequence>
<dbReference type="Pfam" id="PF25917">
    <property type="entry name" value="BSH_RND"/>
    <property type="match status" value="1"/>
</dbReference>
<feature type="domain" description="Multidrug resistance protein MdtA-like alpha-helical hairpin" evidence="3">
    <location>
        <begin position="129"/>
        <end position="192"/>
    </location>
</feature>
<dbReference type="Pfam" id="PF25876">
    <property type="entry name" value="HH_MFP_RND"/>
    <property type="match status" value="1"/>
</dbReference>
<comment type="caution">
    <text evidence="7">The sequence shown here is derived from an EMBL/GenBank/DDBJ whole genome shotgun (WGS) entry which is preliminary data.</text>
</comment>
<feature type="domain" description="Multidrug resistance protein MdtA-like beta-barrel" evidence="5">
    <location>
        <begin position="238"/>
        <end position="320"/>
    </location>
</feature>
<accession>A0ABU4PQF5</accession>
<evidence type="ECO:0000259" key="5">
    <source>
        <dbReference type="Pfam" id="PF25944"/>
    </source>
</evidence>
<feature type="domain" description="Multidrug resistance protein MdtA-like barrel-sandwich hybrid" evidence="4">
    <location>
        <begin position="88"/>
        <end position="225"/>
    </location>
</feature>
<dbReference type="EMBL" id="JAWXXV010000001">
    <property type="protein sequence ID" value="MDX5985358.1"/>
    <property type="molecule type" value="Genomic_DNA"/>
</dbReference>
<evidence type="ECO:0000259" key="3">
    <source>
        <dbReference type="Pfam" id="PF25876"/>
    </source>
</evidence>
<dbReference type="PANTHER" id="PTHR30158:SF24">
    <property type="entry name" value="HLYD FAMILY SECRETION PROTEIN"/>
    <property type="match status" value="1"/>
</dbReference>